<keyword evidence="2" id="KW-1185">Reference proteome</keyword>
<dbReference type="OMA" id="PRIYPVT"/>
<accession>M1DQQ0</accession>
<proteinExistence type="predicted"/>
<dbReference type="SUPFAM" id="SSF51197">
    <property type="entry name" value="Clavaminate synthase-like"/>
    <property type="match status" value="1"/>
</dbReference>
<dbReference type="PaxDb" id="4113-PGSC0003DMT400092860"/>
<dbReference type="Gene3D" id="2.60.120.330">
    <property type="entry name" value="B-lactam Antibiotic, Isopenicillin N Synthase, Chain"/>
    <property type="match status" value="1"/>
</dbReference>
<dbReference type="InParanoid" id="M1DQQ0"/>
<dbReference type="EnsemblPlants" id="PGSC0003DMT400092860">
    <property type="protein sequence ID" value="PGSC0003DMT400092860"/>
    <property type="gene ID" value="PGSC0003DMG400042431"/>
</dbReference>
<dbReference type="Gramene" id="PGSC0003DMT400092860">
    <property type="protein sequence ID" value="PGSC0003DMT400092860"/>
    <property type="gene ID" value="PGSC0003DMG400042431"/>
</dbReference>
<protein>
    <submittedName>
        <fullName evidence="1">Gibberellin 20-oxidase</fullName>
    </submittedName>
</protein>
<reference evidence="2" key="1">
    <citation type="journal article" date="2011" name="Nature">
        <title>Genome sequence and analysis of the tuber crop potato.</title>
        <authorList>
            <consortium name="The Potato Genome Sequencing Consortium"/>
        </authorList>
    </citation>
    <scope>NUCLEOTIDE SEQUENCE [LARGE SCALE GENOMIC DNA]</scope>
    <source>
        <strain evidence="2">cv. DM1-3 516 R44</strain>
    </source>
</reference>
<dbReference type="AlphaFoldDB" id="M1DQQ0"/>
<organism evidence="1 2">
    <name type="scientific">Solanum tuberosum</name>
    <name type="common">Potato</name>
    <dbReference type="NCBI Taxonomy" id="4113"/>
    <lineage>
        <taxon>Eukaryota</taxon>
        <taxon>Viridiplantae</taxon>
        <taxon>Streptophyta</taxon>
        <taxon>Embryophyta</taxon>
        <taxon>Tracheophyta</taxon>
        <taxon>Spermatophyta</taxon>
        <taxon>Magnoliopsida</taxon>
        <taxon>eudicotyledons</taxon>
        <taxon>Gunneridae</taxon>
        <taxon>Pentapetalae</taxon>
        <taxon>asterids</taxon>
        <taxon>lamiids</taxon>
        <taxon>Solanales</taxon>
        <taxon>Solanaceae</taxon>
        <taxon>Solanoideae</taxon>
        <taxon>Solaneae</taxon>
        <taxon>Solanum</taxon>
    </lineage>
</organism>
<evidence type="ECO:0000313" key="2">
    <source>
        <dbReference type="Proteomes" id="UP000011115"/>
    </source>
</evidence>
<dbReference type="InterPro" id="IPR027443">
    <property type="entry name" value="IPNS-like_sf"/>
</dbReference>
<reference evidence="1" key="2">
    <citation type="submission" date="2015-06" db="UniProtKB">
        <authorList>
            <consortium name="EnsemblPlants"/>
        </authorList>
    </citation>
    <scope>IDENTIFICATION</scope>
    <source>
        <strain evidence="1">DM1-3 516 R44</strain>
    </source>
</reference>
<dbReference type="eggNOG" id="KOG0143">
    <property type="taxonomic scope" value="Eukaryota"/>
</dbReference>
<name>M1DQQ0_SOLTU</name>
<sequence length="90" mass="10625">MIRRSNGIFKRFLHRAVVNNNIPRKSVIFFIFPNKDKVVRPQTELVDSNNPRIYPVTWPILLEFTKKHHPADTNTLQDFSNWSQHNSAQP</sequence>
<evidence type="ECO:0000313" key="1">
    <source>
        <dbReference type="EnsemblPlants" id="PGSC0003DMT400092860"/>
    </source>
</evidence>
<dbReference type="Proteomes" id="UP000011115">
    <property type="component" value="Unassembled WGS sequence"/>
</dbReference>
<dbReference type="HOGENOM" id="CLU_175840_0_0_1"/>